<comment type="caution">
    <text evidence="1">The sequence shown here is derived from an EMBL/GenBank/DDBJ whole genome shotgun (WGS) entry which is preliminary data.</text>
</comment>
<keyword evidence="2" id="KW-1185">Reference proteome</keyword>
<protein>
    <submittedName>
        <fullName evidence="1">Uncharacterized protein</fullName>
    </submittedName>
</protein>
<dbReference type="AlphaFoldDB" id="A0A3E0G5R1"/>
<dbReference type="RefSeq" id="WP_116182108.1">
    <property type="nucleotide sequence ID" value="NZ_CP144379.1"/>
</dbReference>
<name>A0A3E0G5R1_9PSEU</name>
<proteinExistence type="predicted"/>
<organism evidence="1 2">
    <name type="scientific">Kutzneria buriramensis</name>
    <dbReference type="NCBI Taxonomy" id="1045776"/>
    <lineage>
        <taxon>Bacteria</taxon>
        <taxon>Bacillati</taxon>
        <taxon>Actinomycetota</taxon>
        <taxon>Actinomycetes</taxon>
        <taxon>Pseudonocardiales</taxon>
        <taxon>Pseudonocardiaceae</taxon>
        <taxon>Kutzneria</taxon>
    </lineage>
</organism>
<evidence type="ECO:0000313" key="2">
    <source>
        <dbReference type="Proteomes" id="UP000256269"/>
    </source>
</evidence>
<sequence>MPVPAGKPPHVALYELLRPSGQGDPTLMYSESGQGTVKLSELVETMTMDQVLAAVQILQTQEQTAALHRVAGRLETISEMFATALREGLG</sequence>
<accession>A0A3E0G5R1</accession>
<dbReference type="EMBL" id="QUNO01000036">
    <property type="protein sequence ID" value="REH18247.1"/>
    <property type="molecule type" value="Genomic_DNA"/>
</dbReference>
<gene>
    <name evidence="1" type="ORF">BCF44_1362</name>
</gene>
<evidence type="ECO:0000313" key="1">
    <source>
        <dbReference type="EMBL" id="REH18247.1"/>
    </source>
</evidence>
<dbReference type="Proteomes" id="UP000256269">
    <property type="component" value="Unassembled WGS sequence"/>
</dbReference>
<reference evidence="1 2" key="1">
    <citation type="submission" date="2018-08" db="EMBL/GenBank/DDBJ databases">
        <title>Genomic Encyclopedia of Archaeal and Bacterial Type Strains, Phase II (KMG-II): from individual species to whole genera.</title>
        <authorList>
            <person name="Goeker M."/>
        </authorList>
    </citation>
    <scope>NUCLEOTIDE SEQUENCE [LARGE SCALE GENOMIC DNA]</scope>
    <source>
        <strain evidence="1 2">DSM 45791</strain>
    </source>
</reference>